<proteinExistence type="predicted"/>
<accession>A0A398B2N5</accession>
<reference evidence="1 2" key="1">
    <citation type="submission" date="2018-08" db="EMBL/GenBank/DDBJ databases">
        <title>Bacillus jemisoniae sp. nov., Bacillus chryseoplanitiae sp. nov., Bacillus resnikiae sp. nov., and Bacillus frankliniae sp. nov., isolated from Viking spacecraft and associated surfaces.</title>
        <authorList>
            <person name="Seuylemezian A."/>
            <person name="Vaishampayan P."/>
        </authorList>
    </citation>
    <scope>NUCLEOTIDE SEQUENCE [LARGE SCALE GENOMIC DNA]</scope>
    <source>
        <strain evidence="1 2">JJ-247</strain>
    </source>
</reference>
<dbReference type="OrthoDB" id="2377175at2"/>
<dbReference type="Proteomes" id="UP000265816">
    <property type="component" value="Unassembled WGS sequence"/>
</dbReference>
<name>A0A398B2N5_9BACI</name>
<dbReference type="AlphaFoldDB" id="A0A398B2N5"/>
<organism evidence="1 2">
    <name type="scientific">Mesobacillus zeae</name>
    <dbReference type="NCBI Taxonomy" id="1917180"/>
    <lineage>
        <taxon>Bacteria</taxon>
        <taxon>Bacillati</taxon>
        <taxon>Bacillota</taxon>
        <taxon>Bacilli</taxon>
        <taxon>Bacillales</taxon>
        <taxon>Bacillaceae</taxon>
        <taxon>Mesobacillus</taxon>
    </lineage>
</organism>
<keyword evidence="2" id="KW-1185">Reference proteome</keyword>
<evidence type="ECO:0000313" key="1">
    <source>
        <dbReference type="EMBL" id="RID84189.1"/>
    </source>
</evidence>
<sequence>MNNRFHACATCVNFCSVRDERGVQYYCSRLGYETKPDYKFNCWEPKEHVKNLMEKEKWRGEHDKSRKT</sequence>
<dbReference type="EMBL" id="QWVT01000023">
    <property type="protein sequence ID" value="RID84189.1"/>
    <property type="molecule type" value="Genomic_DNA"/>
</dbReference>
<comment type="caution">
    <text evidence="1">The sequence shown here is derived from an EMBL/GenBank/DDBJ whole genome shotgun (WGS) entry which is preliminary data.</text>
</comment>
<evidence type="ECO:0000313" key="2">
    <source>
        <dbReference type="Proteomes" id="UP000265816"/>
    </source>
</evidence>
<gene>
    <name evidence="1" type="ORF">D1970_13815</name>
</gene>
<protein>
    <submittedName>
        <fullName evidence="1">Uncharacterized protein</fullName>
    </submittedName>
</protein>